<name>A0A558HXH1_9GAMM</name>
<organism evidence="1 2">
    <name type="scientific">Cobetia crustatorum</name>
    <dbReference type="NCBI Taxonomy" id="553385"/>
    <lineage>
        <taxon>Bacteria</taxon>
        <taxon>Pseudomonadati</taxon>
        <taxon>Pseudomonadota</taxon>
        <taxon>Gammaproteobacteria</taxon>
        <taxon>Oceanospirillales</taxon>
        <taxon>Halomonadaceae</taxon>
        <taxon>Cobetia</taxon>
    </lineage>
</organism>
<proteinExistence type="predicted"/>
<keyword evidence="2" id="KW-1185">Reference proteome</keyword>
<accession>A0A558HXH1</accession>
<dbReference type="InterPro" id="IPR054496">
    <property type="entry name" value="E217_GP41"/>
</dbReference>
<evidence type="ECO:0000313" key="1">
    <source>
        <dbReference type="EMBL" id="TVU73843.1"/>
    </source>
</evidence>
<evidence type="ECO:0000313" key="2">
    <source>
        <dbReference type="Proteomes" id="UP000319941"/>
    </source>
</evidence>
<protein>
    <submittedName>
        <fullName evidence="1">Uncharacterized protein</fullName>
    </submittedName>
</protein>
<dbReference type="EMBL" id="VNFH01000001">
    <property type="protein sequence ID" value="TVU73843.1"/>
    <property type="molecule type" value="Genomic_DNA"/>
</dbReference>
<dbReference type="RefSeq" id="WP_144726396.1">
    <property type="nucleotide sequence ID" value="NZ_CAWOWR010000001.1"/>
</dbReference>
<reference evidence="1 2" key="1">
    <citation type="submission" date="2019-07" db="EMBL/GenBank/DDBJ databases">
        <title>Diversity of Bacteria from Kongsfjorden, Arctic.</title>
        <authorList>
            <person name="Yu Y."/>
        </authorList>
    </citation>
    <scope>NUCLEOTIDE SEQUENCE [LARGE SCALE GENOMIC DNA]</scope>
    <source>
        <strain evidence="1 2">SM1923</strain>
    </source>
</reference>
<dbReference type="OrthoDB" id="6469832at2"/>
<gene>
    <name evidence="1" type="ORF">FQP86_01895</name>
</gene>
<comment type="caution">
    <text evidence="1">The sequence shown here is derived from an EMBL/GenBank/DDBJ whole genome shotgun (WGS) entry which is preliminary data.</text>
</comment>
<sequence>MANEIYGRYWRLSLGAEGELIELGSQDGDHAAKIRFGTSLHADSMLQVAEITLFGLSADTRQKIYDRYTKVRLVAGYVGRFGPVFDGTIYNVAVGRDGPDTSITMYCRSGGEAWERSFFNKTFGPGTPVTEILRDVASSFKEPVLFVGDWSDIPNTLGSLTLCGTAKNIMQKLRRNWAFNWNLSGGQVVIGRLGATLDQGEYIPVIAGDSGMVGSPVVREYGVDVTVKMRSDIAVHNTVRVENVTAEVGFASPGSAAYQGTIGTGDYTVRLIAHTGDSESDTWETHLGCWNPRVAQLSRVEQL</sequence>
<dbReference type="AlphaFoldDB" id="A0A558HXH1"/>
<dbReference type="Pfam" id="PF22759">
    <property type="entry name" value="E217_GP41"/>
    <property type="match status" value="1"/>
</dbReference>
<dbReference type="Proteomes" id="UP000319941">
    <property type="component" value="Unassembled WGS sequence"/>
</dbReference>